<gene>
    <name evidence="1" type="ORF">GCM10007391_13120</name>
</gene>
<keyword evidence="2" id="KW-1185">Reference proteome</keyword>
<proteinExistence type="predicted"/>
<reference evidence="1" key="1">
    <citation type="journal article" date="2014" name="Int. J. Syst. Evol. Microbiol.">
        <title>Complete genome sequence of Corynebacterium casei LMG S-19264T (=DSM 44701T), isolated from a smear-ripened cheese.</title>
        <authorList>
            <consortium name="US DOE Joint Genome Institute (JGI-PGF)"/>
            <person name="Walter F."/>
            <person name="Albersmeier A."/>
            <person name="Kalinowski J."/>
            <person name="Ruckert C."/>
        </authorList>
    </citation>
    <scope>NUCLEOTIDE SEQUENCE</scope>
    <source>
        <strain evidence="1">KCTC 22164</strain>
    </source>
</reference>
<dbReference type="EMBL" id="BMXP01000002">
    <property type="protein sequence ID" value="GGW81321.1"/>
    <property type="molecule type" value="Genomic_DNA"/>
</dbReference>
<evidence type="ECO:0000313" key="1">
    <source>
        <dbReference type="EMBL" id="GGW81321.1"/>
    </source>
</evidence>
<protein>
    <submittedName>
        <fullName evidence="1">Uncharacterized protein</fullName>
    </submittedName>
</protein>
<accession>A0A918JHS1</accession>
<reference evidence="1" key="2">
    <citation type="submission" date="2020-09" db="EMBL/GenBank/DDBJ databases">
        <authorList>
            <person name="Sun Q."/>
            <person name="Kim S."/>
        </authorList>
    </citation>
    <scope>NUCLEOTIDE SEQUENCE</scope>
    <source>
        <strain evidence="1">KCTC 22164</strain>
    </source>
</reference>
<organism evidence="1 2">
    <name type="scientific">Alteromonas halophila</name>
    <dbReference type="NCBI Taxonomy" id="516698"/>
    <lineage>
        <taxon>Bacteria</taxon>
        <taxon>Pseudomonadati</taxon>
        <taxon>Pseudomonadota</taxon>
        <taxon>Gammaproteobacteria</taxon>
        <taxon>Alteromonadales</taxon>
        <taxon>Alteromonadaceae</taxon>
        <taxon>Alteromonas/Salinimonas group</taxon>
        <taxon>Alteromonas</taxon>
    </lineage>
</organism>
<dbReference type="RefSeq" id="WP_189404572.1">
    <property type="nucleotide sequence ID" value="NZ_BMXP01000002.1"/>
</dbReference>
<dbReference type="Proteomes" id="UP000631300">
    <property type="component" value="Unassembled WGS sequence"/>
</dbReference>
<dbReference type="AlphaFoldDB" id="A0A918JHS1"/>
<sequence>MTENDKHTLLAAWLEDSLTQAQRKAFEQLCTEDADFALRVEMAGRCFSATESFTAPAPPAWNKSATFTDNASPRWYQWQGLPVASMAMSVLALVMVITGFRVEVSDSRLSLGFSERLDAQEVAALVEDRVDAYKQANQAVFRDYADALASQQRQSSAELTEYLLASSRKERREDFAELVKFINQQRSDDQQFYARQLHNLQQDVSALEKHQSMNPLISGGDPLADE</sequence>
<name>A0A918JHS1_9ALTE</name>
<comment type="caution">
    <text evidence="1">The sequence shown here is derived from an EMBL/GenBank/DDBJ whole genome shotgun (WGS) entry which is preliminary data.</text>
</comment>
<evidence type="ECO:0000313" key="2">
    <source>
        <dbReference type="Proteomes" id="UP000631300"/>
    </source>
</evidence>